<protein>
    <submittedName>
        <fullName evidence="1">Uncharacterized protein</fullName>
    </submittedName>
</protein>
<dbReference type="AlphaFoldDB" id="A0A382D017"/>
<proteinExistence type="predicted"/>
<accession>A0A382D017</accession>
<sequence length="30" mass="3749">MEKFDENPFLADFYLDPERYAFQTQLFFLL</sequence>
<dbReference type="InterPro" id="IPR027417">
    <property type="entry name" value="P-loop_NTPase"/>
</dbReference>
<gene>
    <name evidence="1" type="ORF">METZ01_LOCUS184690</name>
</gene>
<evidence type="ECO:0000313" key="1">
    <source>
        <dbReference type="EMBL" id="SVB31836.1"/>
    </source>
</evidence>
<dbReference type="EMBL" id="UINC01037004">
    <property type="protein sequence ID" value="SVB31836.1"/>
    <property type="molecule type" value="Genomic_DNA"/>
</dbReference>
<feature type="non-terminal residue" evidence="1">
    <location>
        <position position="1"/>
    </location>
</feature>
<reference evidence="1" key="1">
    <citation type="submission" date="2018-05" db="EMBL/GenBank/DDBJ databases">
        <authorList>
            <person name="Lanie J.A."/>
            <person name="Ng W.-L."/>
            <person name="Kazmierczak K.M."/>
            <person name="Andrzejewski T.M."/>
            <person name="Davidsen T.M."/>
            <person name="Wayne K.J."/>
            <person name="Tettelin H."/>
            <person name="Glass J.I."/>
            <person name="Rusch D."/>
            <person name="Podicherti R."/>
            <person name="Tsui H.-C.T."/>
            <person name="Winkler M.E."/>
        </authorList>
    </citation>
    <scope>NUCLEOTIDE SEQUENCE</scope>
</reference>
<feature type="non-terminal residue" evidence="1">
    <location>
        <position position="30"/>
    </location>
</feature>
<dbReference type="Gene3D" id="3.40.50.300">
    <property type="entry name" value="P-loop containing nucleotide triphosphate hydrolases"/>
    <property type="match status" value="1"/>
</dbReference>
<name>A0A382D017_9ZZZZ</name>
<organism evidence="1">
    <name type="scientific">marine metagenome</name>
    <dbReference type="NCBI Taxonomy" id="408172"/>
    <lineage>
        <taxon>unclassified sequences</taxon>
        <taxon>metagenomes</taxon>
        <taxon>ecological metagenomes</taxon>
    </lineage>
</organism>